<dbReference type="PANTHER" id="PTHR33164:SF99">
    <property type="entry name" value="MARR FAMILY REGULATORY PROTEIN"/>
    <property type="match status" value="1"/>
</dbReference>
<organism evidence="3 4">
    <name type="scientific">Bacillus thermozeamaize</name>
    <dbReference type="NCBI Taxonomy" id="230954"/>
    <lineage>
        <taxon>Bacteria</taxon>
        <taxon>Bacillati</taxon>
        <taxon>Bacillota</taxon>
        <taxon>Bacilli</taxon>
        <taxon>Bacillales</taxon>
        <taxon>Bacillaceae</taxon>
        <taxon>Bacillus</taxon>
    </lineage>
</organism>
<dbReference type="SMART" id="SM00347">
    <property type="entry name" value="HTH_MARR"/>
    <property type="match status" value="1"/>
</dbReference>
<dbReference type="GO" id="GO:0006950">
    <property type="term" value="P:response to stress"/>
    <property type="evidence" value="ECO:0007669"/>
    <property type="project" value="TreeGrafter"/>
</dbReference>
<dbReference type="InterPro" id="IPR039422">
    <property type="entry name" value="MarR/SlyA-like"/>
</dbReference>
<evidence type="ECO:0000256" key="1">
    <source>
        <dbReference type="ARBA" id="ARBA00023125"/>
    </source>
</evidence>
<accession>A0A1Y3PHR8</accession>
<dbReference type="InterPro" id="IPR000835">
    <property type="entry name" value="HTH_MarR-typ"/>
</dbReference>
<sequence>MHRPGYPHTYEIILEIEESLRKITHLMKQKNRELLQQFNITPPQFLALQWLYEEGELTIGDLSSKMFLACSTITDLIDRMERHDLVERVRDTSDRRVVRLYLRPKGKQLFEEIVEAKRTYLSRILATYSPEEVQRLGRFLKRLYQDLSLI</sequence>
<feature type="domain" description="HTH marR-type" evidence="2">
    <location>
        <begin position="13"/>
        <end position="145"/>
    </location>
</feature>
<proteinExistence type="predicted"/>
<dbReference type="Pfam" id="PF01047">
    <property type="entry name" value="MarR"/>
    <property type="match status" value="1"/>
</dbReference>
<dbReference type="Gene3D" id="1.10.10.10">
    <property type="entry name" value="Winged helix-like DNA-binding domain superfamily/Winged helix DNA-binding domain"/>
    <property type="match status" value="1"/>
</dbReference>
<dbReference type="AlphaFoldDB" id="A0A1Y3PHR8"/>
<dbReference type="PANTHER" id="PTHR33164">
    <property type="entry name" value="TRANSCRIPTIONAL REGULATOR, MARR FAMILY"/>
    <property type="match status" value="1"/>
</dbReference>
<evidence type="ECO:0000259" key="2">
    <source>
        <dbReference type="PROSITE" id="PS50995"/>
    </source>
</evidence>
<dbReference type="PROSITE" id="PS50995">
    <property type="entry name" value="HTH_MARR_2"/>
    <property type="match status" value="1"/>
</dbReference>
<evidence type="ECO:0000313" key="3">
    <source>
        <dbReference type="EMBL" id="OUM85656.1"/>
    </source>
</evidence>
<dbReference type="PRINTS" id="PR00598">
    <property type="entry name" value="HTHMARR"/>
</dbReference>
<dbReference type="InterPro" id="IPR036388">
    <property type="entry name" value="WH-like_DNA-bd_sf"/>
</dbReference>
<dbReference type="InterPro" id="IPR036390">
    <property type="entry name" value="WH_DNA-bd_sf"/>
</dbReference>
<keyword evidence="1" id="KW-0238">DNA-binding</keyword>
<dbReference type="SUPFAM" id="SSF46785">
    <property type="entry name" value="Winged helix' DNA-binding domain"/>
    <property type="match status" value="1"/>
</dbReference>
<protein>
    <submittedName>
        <fullName evidence="3">MarR family transcriptional regulator</fullName>
    </submittedName>
</protein>
<name>A0A1Y3PHR8_9BACI</name>
<gene>
    <name evidence="3" type="ORF">BAA01_09295</name>
</gene>
<dbReference type="GO" id="GO:0003700">
    <property type="term" value="F:DNA-binding transcription factor activity"/>
    <property type="evidence" value="ECO:0007669"/>
    <property type="project" value="InterPro"/>
</dbReference>
<comment type="caution">
    <text evidence="3">The sequence shown here is derived from an EMBL/GenBank/DDBJ whole genome shotgun (WGS) entry which is preliminary data.</text>
</comment>
<dbReference type="Proteomes" id="UP000196475">
    <property type="component" value="Unassembled WGS sequence"/>
</dbReference>
<dbReference type="GO" id="GO:0003677">
    <property type="term" value="F:DNA binding"/>
    <property type="evidence" value="ECO:0007669"/>
    <property type="project" value="UniProtKB-KW"/>
</dbReference>
<evidence type="ECO:0000313" key="4">
    <source>
        <dbReference type="Proteomes" id="UP000196475"/>
    </source>
</evidence>
<dbReference type="EMBL" id="LZRT01000098">
    <property type="protein sequence ID" value="OUM85656.1"/>
    <property type="molecule type" value="Genomic_DNA"/>
</dbReference>
<reference evidence="4" key="1">
    <citation type="submission" date="2016-06" db="EMBL/GenBank/DDBJ databases">
        <authorList>
            <person name="Nascimento L."/>
            <person name="Pereira R.V."/>
            <person name="Martins L.F."/>
            <person name="Quaggio R.B."/>
            <person name="Silva A.M."/>
            <person name="Setubal J.C."/>
        </authorList>
    </citation>
    <scope>NUCLEOTIDE SEQUENCE [LARGE SCALE GENOMIC DNA]</scope>
</reference>